<dbReference type="GO" id="GO:0022857">
    <property type="term" value="F:transmembrane transporter activity"/>
    <property type="evidence" value="ECO:0007669"/>
    <property type="project" value="TreeGrafter"/>
</dbReference>
<evidence type="ECO:0000256" key="5">
    <source>
        <dbReference type="ARBA" id="ARBA00022692"/>
    </source>
</evidence>
<dbReference type="FunFam" id="3.40.50.300:FF:000032">
    <property type="entry name" value="Export ABC transporter ATP-binding protein"/>
    <property type="match status" value="1"/>
</dbReference>
<evidence type="ECO:0000256" key="13">
    <source>
        <dbReference type="SAM" id="Phobius"/>
    </source>
</evidence>
<dbReference type="PANTHER" id="PTHR30572:SF7">
    <property type="entry name" value="MACROLIDE EXPORT ATP-BINDING_PERMEASE PROTEIN MACB"/>
    <property type="match status" value="1"/>
</dbReference>
<keyword evidence="8" id="KW-1278">Translocase</keyword>
<dbReference type="InterPro" id="IPR003838">
    <property type="entry name" value="ABC3_permease_C"/>
</dbReference>
<dbReference type="GO" id="GO:0016887">
    <property type="term" value="F:ATP hydrolysis activity"/>
    <property type="evidence" value="ECO:0007669"/>
    <property type="project" value="InterPro"/>
</dbReference>
<feature type="transmembrane region" description="Helical" evidence="13">
    <location>
        <begin position="540"/>
        <end position="567"/>
    </location>
</feature>
<dbReference type="InterPro" id="IPR017911">
    <property type="entry name" value="MacB-like_ATP-bd"/>
</dbReference>
<proteinExistence type="inferred from homology"/>
<dbReference type="PROSITE" id="PS00211">
    <property type="entry name" value="ABC_TRANSPORTER_1"/>
    <property type="match status" value="1"/>
</dbReference>
<evidence type="ECO:0000256" key="7">
    <source>
        <dbReference type="ARBA" id="ARBA00022840"/>
    </source>
</evidence>
<evidence type="ECO:0000256" key="8">
    <source>
        <dbReference type="ARBA" id="ARBA00022967"/>
    </source>
</evidence>
<keyword evidence="7" id="KW-0067">ATP-binding</keyword>
<evidence type="ECO:0000256" key="9">
    <source>
        <dbReference type="ARBA" id="ARBA00022989"/>
    </source>
</evidence>
<accession>A0A7D7F1T2</accession>
<dbReference type="InterPro" id="IPR050250">
    <property type="entry name" value="Macrolide_Exporter_MacB"/>
</dbReference>
<dbReference type="PROSITE" id="PS50893">
    <property type="entry name" value="ABC_TRANSPORTER_2"/>
    <property type="match status" value="1"/>
</dbReference>
<evidence type="ECO:0000256" key="12">
    <source>
        <dbReference type="ARBA" id="ARBA00038609"/>
    </source>
</evidence>
<comment type="subcellular location">
    <subcellularLocation>
        <location evidence="1">Cell inner membrane</location>
        <topology evidence="1">Multi-pass membrane protein</topology>
    </subcellularLocation>
</comment>
<dbReference type="Gene3D" id="3.40.50.300">
    <property type="entry name" value="P-loop containing nucleotide triphosphate hydrolases"/>
    <property type="match status" value="1"/>
</dbReference>
<dbReference type="Pfam" id="PF02687">
    <property type="entry name" value="FtsX"/>
    <property type="match status" value="1"/>
</dbReference>
<dbReference type="PANTHER" id="PTHR30572">
    <property type="entry name" value="MEMBRANE COMPONENT OF TRANSPORTER-RELATED"/>
    <property type="match status" value="1"/>
</dbReference>
<keyword evidence="10 13" id="KW-0472">Membrane</keyword>
<dbReference type="Pfam" id="PF00005">
    <property type="entry name" value="ABC_tran"/>
    <property type="match status" value="1"/>
</dbReference>
<gene>
    <name evidence="15" type="primary">psoE</name>
</gene>
<dbReference type="InterPro" id="IPR003593">
    <property type="entry name" value="AAA+_ATPase"/>
</dbReference>
<name>A0A7D7F1T2_PSEPU</name>
<sequence length="732" mass="78869">MNMNVELTPHRAVASGQGEPLLRLQGVTRSFLAGDREFLALKGIDLQIRSGELVAIIGASGSGKSTLMNILGCLDNASSGSYQVGGQETRELDDDALAALRRDHFGFIFQRYHLLPHLDALHNVEIPAVYAGSPQGQRHQRARELLTRLGLGGHLEHRPSQLSGGQQQRVSICRALMNGGQVILADEPTGALDTRSGKEVMNILLELHAAGHTVILVTHDPKVAAHAERIIEVSDGQIISDQRNAHEALPVPAAEPAPTVPAARRLVASLGMFREAFKMAWIALVSHRMRTLLTMLGIVIGITSVVSISAIGEGAKGYVLKDIQAIGSNTIDIYSGSNFGDSRAKTIETLLPADVAALNALYYVDSATPVIGQSTLVRYRNLDVDVQLNGVSEHYFQVRNIPLAAGIVFSADDARRQAQVVVIDHNTRKRLFGSNVDPLGQVILVGNLPCTVIGVTAENKNLFVASNQLNIWVPYETAAGRVLGQRHLDSISVRIKDGVPSKRVEEEVTKVMLQRHGTKDFFTNNLDSIMQTVQKTSRSLTLLLSLIAVISLVVGGIGVMNIMLVSVTERTREIGIRMAVGARQSDIRQQFLVEAVMVCLFGGVVGIGLSYGIGYLFELFVKQWEMVFSPASIVMAFACSTLIGVVFGFVPARNAARLDPIEALEFACSGLFAGKPAPTGSPRPLSACSTCGSGLAREEAGAGENRAQASAYIQRINECRPLIPSLIAARRR</sequence>
<dbReference type="InterPro" id="IPR003439">
    <property type="entry name" value="ABC_transporter-like_ATP-bd"/>
</dbReference>
<dbReference type="AlphaFoldDB" id="A0A7D7F1T2"/>
<dbReference type="Pfam" id="PF12704">
    <property type="entry name" value="MacB_PCD"/>
    <property type="match status" value="1"/>
</dbReference>
<dbReference type="GO" id="GO:0005886">
    <property type="term" value="C:plasma membrane"/>
    <property type="evidence" value="ECO:0007669"/>
    <property type="project" value="UniProtKB-SubCell"/>
</dbReference>
<reference evidence="15" key="1">
    <citation type="journal article" date="2020" name="Environ.">
        <title>Cyclic lipopeptide-producing Pseudomonas koreensis group strains dominate the cocoyam rhizosphere of a Pythium root rot suppressive soil contrasting with P. putida prominence in conducive soils.</title>
        <authorList>
            <person name="Oni F.E."/>
            <person name="Geudens N."/>
            <person name="Onyeka J.T."/>
            <person name="Olorunleke O.F."/>
            <person name="Salami A.E."/>
            <person name="Omoboye O.O."/>
            <person name="Arias A.A."/>
            <person name="Adiobo A."/>
            <person name="Neve S."/>
            <person name="Ongena M."/>
            <person name="Martins J.C."/>
            <person name="Hofte M."/>
        </authorList>
    </citation>
    <scope>NUCLEOTIDE SEQUENCE</scope>
    <source>
        <strain evidence="15">COR19</strain>
    </source>
</reference>
<evidence type="ECO:0000256" key="1">
    <source>
        <dbReference type="ARBA" id="ARBA00004429"/>
    </source>
</evidence>
<evidence type="ECO:0000256" key="11">
    <source>
        <dbReference type="ARBA" id="ARBA00038388"/>
    </source>
</evidence>
<keyword evidence="2" id="KW-0813">Transport</keyword>
<feature type="transmembrane region" description="Helical" evidence="13">
    <location>
        <begin position="591"/>
        <end position="617"/>
    </location>
</feature>
<keyword evidence="5 13" id="KW-0812">Transmembrane</keyword>
<evidence type="ECO:0000259" key="14">
    <source>
        <dbReference type="PROSITE" id="PS50893"/>
    </source>
</evidence>
<dbReference type="CDD" id="cd03255">
    <property type="entry name" value="ABC_MJ0796_LolCDE_FtsE"/>
    <property type="match status" value="1"/>
</dbReference>
<dbReference type="InterPro" id="IPR017871">
    <property type="entry name" value="ABC_transporter-like_CS"/>
</dbReference>
<keyword evidence="9 13" id="KW-1133">Transmembrane helix</keyword>
<dbReference type="GO" id="GO:0005524">
    <property type="term" value="F:ATP binding"/>
    <property type="evidence" value="ECO:0007669"/>
    <property type="project" value="UniProtKB-KW"/>
</dbReference>
<dbReference type="EMBL" id="MT511055">
    <property type="protein sequence ID" value="QMN69946.1"/>
    <property type="molecule type" value="Genomic_DNA"/>
</dbReference>
<dbReference type="InterPro" id="IPR027417">
    <property type="entry name" value="P-loop_NTPase"/>
</dbReference>
<comment type="similarity">
    <text evidence="11">Belongs to the ABC transporter superfamily. Macrolide exporter (TC 3.A.1.122) family.</text>
</comment>
<evidence type="ECO:0000256" key="3">
    <source>
        <dbReference type="ARBA" id="ARBA00022475"/>
    </source>
</evidence>
<evidence type="ECO:0000256" key="2">
    <source>
        <dbReference type="ARBA" id="ARBA00022448"/>
    </source>
</evidence>
<comment type="subunit">
    <text evidence="12">Probably part of a tripartite efflux system, which is composed of an inner membrane transporter, a periplasmic membrane fusion protein, and an outer membrane component.</text>
</comment>
<dbReference type="SUPFAM" id="SSF52540">
    <property type="entry name" value="P-loop containing nucleoside triphosphate hydrolases"/>
    <property type="match status" value="1"/>
</dbReference>
<evidence type="ECO:0000313" key="15">
    <source>
        <dbReference type="EMBL" id="QMN69946.1"/>
    </source>
</evidence>
<dbReference type="InterPro" id="IPR025857">
    <property type="entry name" value="MacB_PCD"/>
</dbReference>
<dbReference type="SMART" id="SM00382">
    <property type="entry name" value="AAA"/>
    <property type="match status" value="1"/>
</dbReference>
<organism evidence="15">
    <name type="scientific">Pseudomonas putida</name>
    <name type="common">Arthrobacter siderocapsulatus</name>
    <dbReference type="NCBI Taxonomy" id="303"/>
    <lineage>
        <taxon>Bacteria</taxon>
        <taxon>Pseudomonadati</taxon>
        <taxon>Pseudomonadota</taxon>
        <taxon>Gammaproteobacteria</taxon>
        <taxon>Pseudomonadales</taxon>
        <taxon>Pseudomonadaceae</taxon>
        <taxon>Pseudomonas</taxon>
    </lineage>
</organism>
<evidence type="ECO:0000256" key="6">
    <source>
        <dbReference type="ARBA" id="ARBA00022741"/>
    </source>
</evidence>
<keyword evidence="3" id="KW-1003">Cell membrane</keyword>
<keyword evidence="4" id="KW-0997">Cell inner membrane</keyword>
<evidence type="ECO:0000256" key="4">
    <source>
        <dbReference type="ARBA" id="ARBA00022519"/>
    </source>
</evidence>
<feature type="domain" description="ABC transporter" evidence="14">
    <location>
        <begin position="22"/>
        <end position="260"/>
    </location>
</feature>
<protein>
    <submittedName>
        <fullName evidence="15">PsoE</fullName>
    </submittedName>
</protein>
<evidence type="ECO:0000256" key="10">
    <source>
        <dbReference type="ARBA" id="ARBA00023136"/>
    </source>
</evidence>
<dbReference type="GO" id="GO:1902495">
    <property type="term" value="C:transmembrane transporter complex"/>
    <property type="evidence" value="ECO:0007669"/>
    <property type="project" value="UniProtKB-ARBA"/>
</dbReference>
<keyword evidence="6" id="KW-0547">Nucleotide-binding</keyword>
<feature type="transmembrane region" description="Helical" evidence="13">
    <location>
        <begin position="629"/>
        <end position="650"/>
    </location>
</feature>